<sequence>MRKNKKKSNLWKIILILFFVILLFVGTSIISSRNKLVDIEVKDVDYIEIIANKSQVMQTIKNNKEIKEIVYSLNKLRGKKSNRDTSADTINYINVYFNSGKKIEFVKSGQVIRVDNKWYALNRRYSKLIEKIINKYQTID</sequence>
<name>A0A379C8I6_9FIRM</name>
<accession>A0A379C8I6</accession>
<dbReference type="RefSeq" id="WP_019034148.1">
    <property type="nucleotide sequence ID" value="NZ_UGSZ01000001.1"/>
</dbReference>
<organism evidence="1 2">
    <name type="scientific">Peptoniphilus lacrimalis</name>
    <dbReference type="NCBI Taxonomy" id="33031"/>
    <lineage>
        <taxon>Bacteria</taxon>
        <taxon>Bacillati</taxon>
        <taxon>Bacillota</taxon>
        <taxon>Tissierellia</taxon>
        <taxon>Tissierellales</taxon>
        <taxon>Peptoniphilaceae</taxon>
        <taxon>Peptoniphilus</taxon>
    </lineage>
</organism>
<evidence type="ECO:0000313" key="1">
    <source>
        <dbReference type="EMBL" id="SUB57956.1"/>
    </source>
</evidence>
<dbReference type="Proteomes" id="UP000255517">
    <property type="component" value="Unassembled WGS sequence"/>
</dbReference>
<dbReference type="STRING" id="1122949.GCA_000378725_00061"/>
<proteinExistence type="predicted"/>
<dbReference type="AlphaFoldDB" id="A0A379C8I6"/>
<dbReference type="EMBL" id="UGSZ01000001">
    <property type="protein sequence ID" value="SUB57956.1"/>
    <property type="molecule type" value="Genomic_DNA"/>
</dbReference>
<protein>
    <submittedName>
        <fullName evidence="1">Uncharacterized protein</fullName>
    </submittedName>
</protein>
<dbReference type="OrthoDB" id="1698717at2"/>
<reference evidence="1 2" key="1">
    <citation type="submission" date="2018-06" db="EMBL/GenBank/DDBJ databases">
        <authorList>
            <consortium name="Pathogen Informatics"/>
            <person name="Doyle S."/>
        </authorList>
    </citation>
    <scope>NUCLEOTIDE SEQUENCE [LARGE SCALE GENOMIC DNA]</scope>
    <source>
        <strain evidence="1 2">NCTC13149</strain>
    </source>
</reference>
<gene>
    <name evidence="1" type="ORF">NCTC13149_01819</name>
</gene>
<evidence type="ECO:0000313" key="2">
    <source>
        <dbReference type="Proteomes" id="UP000255517"/>
    </source>
</evidence>